<keyword evidence="3 8" id="KW-0813">Transport</keyword>
<keyword evidence="4" id="KW-1003">Cell membrane</keyword>
<dbReference type="EMBL" id="UAVL01000001">
    <property type="protein sequence ID" value="SQA60999.1"/>
    <property type="molecule type" value="Genomic_DNA"/>
</dbReference>
<dbReference type="GO" id="GO:0005886">
    <property type="term" value="C:plasma membrane"/>
    <property type="evidence" value="ECO:0007669"/>
    <property type="project" value="UniProtKB-SubCell"/>
</dbReference>
<feature type="transmembrane region" description="Helical" evidence="8">
    <location>
        <begin position="240"/>
        <end position="263"/>
    </location>
</feature>
<evidence type="ECO:0000256" key="1">
    <source>
        <dbReference type="ARBA" id="ARBA00004651"/>
    </source>
</evidence>
<comment type="caution">
    <text evidence="10">The sequence shown here is derived from an EMBL/GenBank/DDBJ whole genome shotgun (WGS) entry which is preliminary data.</text>
</comment>
<evidence type="ECO:0000256" key="3">
    <source>
        <dbReference type="ARBA" id="ARBA00022448"/>
    </source>
</evidence>
<keyword evidence="7 8" id="KW-0472">Membrane</keyword>
<name>A0AB38FSB8_9ENTR</name>
<feature type="transmembrane region" description="Helical" evidence="8">
    <location>
        <begin position="44"/>
        <end position="63"/>
    </location>
</feature>
<keyword evidence="6 8" id="KW-1133">Transmembrane helix</keyword>
<dbReference type="GO" id="GO:0042910">
    <property type="term" value="F:xenobiotic transmembrane transporter activity"/>
    <property type="evidence" value="ECO:0007669"/>
    <property type="project" value="InterPro"/>
</dbReference>
<feature type="transmembrane region" description="Helical" evidence="8">
    <location>
        <begin position="365"/>
        <end position="385"/>
    </location>
</feature>
<keyword evidence="5 8" id="KW-0812">Transmembrane</keyword>
<evidence type="ECO:0000256" key="6">
    <source>
        <dbReference type="ARBA" id="ARBA00022989"/>
    </source>
</evidence>
<dbReference type="InterPro" id="IPR011701">
    <property type="entry name" value="MFS"/>
</dbReference>
<evidence type="ECO:0000259" key="9">
    <source>
        <dbReference type="PROSITE" id="PS50850"/>
    </source>
</evidence>
<comment type="similarity">
    <text evidence="2 8">Belongs to the major facilitator superfamily. Bcr/CmlA family.</text>
</comment>
<dbReference type="RefSeq" id="WP_038257538.1">
    <property type="nucleotide sequence ID" value="NZ_UAVL01000001.1"/>
</dbReference>
<protein>
    <recommendedName>
        <fullName evidence="8">Bcr/CflA family efflux transporter</fullName>
    </recommendedName>
</protein>
<dbReference type="InterPro" id="IPR036259">
    <property type="entry name" value="MFS_trans_sf"/>
</dbReference>
<organism evidence="10 11">
    <name type="scientific">Yokenella regensburgei</name>
    <dbReference type="NCBI Taxonomy" id="158877"/>
    <lineage>
        <taxon>Bacteria</taxon>
        <taxon>Pseudomonadati</taxon>
        <taxon>Pseudomonadota</taxon>
        <taxon>Gammaproteobacteria</taxon>
        <taxon>Enterobacterales</taxon>
        <taxon>Enterobacteriaceae</taxon>
        <taxon>Yokenella</taxon>
    </lineage>
</organism>
<dbReference type="Pfam" id="PF07690">
    <property type="entry name" value="MFS_1"/>
    <property type="match status" value="1"/>
</dbReference>
<gene>
    <name evidence="10" type="primary">ydhC_2</name>
    <name evidence="10" type="ORF">NCTC11967_01031</name>
</gene>
<evidence type="ECO:0000256" key="2">
    <source>
        <dbReference type="ARBA" id="ARBA00006236"/>
    </source>
</evidence>
<dbReference type="FunFam" id="1.20.1720.10:FF:000005">
    <property type="entry name" value="Bcr/CflA family efflux transporter"/>
    <property type="match status" value="1"/>
</dbReference>
<feature type="transmembrane region" description="Helical" evidence="8">
    <location>
        <begin position="303"/>
        <end position="327"/>
    </location>
</feature>
<proteinExistence type="inferred from homology"/>
<dbReference type="InterPro" id="IPR004812">
    <property type="entry name" value="Efflux_drug-R_Bcr/CmlA"/>
</dbReference>
<evidence type="ECO:0000256" key="4">
    <source>
        <dbReference type="ARBA" id="ARBA00022475"/>
    </source>
</evidence>
<evidence type="ECO:0000256" key="7">
    <source>
        <dbReference type="ARBA" id="ARBA00023136"/>
    </source>
</evidence>
<dbReference type="SUPFAM" id="SSF103473">
    <property type="entry name" value="MFS general substrate transporter"/>
    <property type="match status" value="1"/>
</dbReference>
<feature type="transmembrane region" description="Helical" evidence="8">
    <location>
        <begin position="275"/>
        <end position="297"/>
    </location>
</feature>
<dbReference type="PROSITE" id="PS50850">
    <property type="entry name" value="MFS"/>
    <property type="match status" value="1"/>
</dbReference>
<feature type="transmembrane region" description="Helical" evidence="8">
    <location>
        <begin position="133"/>
        <end position="157"/>
    </location>
</feature>
<reference evidence="10 11" key="1">
    <citation type="submission" date="2018-06" db="EMBL/GenBank/DDBJ databases">
        <authorList>
            <consortium name="Pathogen Informatics"/>
            <person name="Doyle S."/>
        </authorList>
    </citation>
    <scope>NUCLEOTIDE SEQUENCE [LARGE SCALE GENOMIC DNA]</scope>
    <source>
        <strain evidence="10 11">NCTC11967</strain>
    </source>
</reference>
<dbReference type="NCBIfam" id="NF008270">
    <property type="entry name" value="PRK11043.1"/>
    <property type="match status" value="1"/>
</dbReference>
<dbReference type="PANTHER" id="PTHR43124">
    <property type="entry name" value="PURINE EFFLUX PUMP PBUE"/>
    <property type="match status" value="1"/>
</dbReference>
<dbReference type="InterPro" id="IPR020846">
    <property type="entry name" value="MFS_dom"/>
</dbReference>
<accession>A0AB38FSB8</accession>
<feature type="transmembrane region" description="Helical" evidence="8">
    <location>
        <begin position="163"/>
        <end position="182"/>
    </location>
</feature>
<dbReference type="AlphaFoldDB" id="A0AB38FSB8"/>
<feature type="transmembrane region" description="Helical" evidence="8">
    <location>
        <begin position="7"/>
        <end position="24"/>
    </location>
</feature>
<dbReference type="PANTHER" id="PTHR43124:SF3">
    <property type="entry name" value="CHLORAMPHENICOL EFFLUX PUMP RV0191"/>
    <property type="match status" value="1"/>
</dbReference>
<dbReference type="CDD" id="cd17320">
    <property type="entry name" value="MFS_MdfA_MDR_like"/>
    <property type="match status" value="1"/>
</dbReference>
<evidence type="ECO:0000256" key="5">
    <source>
        <dbReference type="ARBA" id="ARBA00022692"/>
    </source>
</evidence>
<sequence length="400" mass="42940">MIKNKNPFFILYLSGLSMLGYLATDMYLPAFSIMQDDLNTSASVISGSLSIYLGGFALGQLIWGELSDNLGRRRALLMGLLVFIVGCIGVLFVDGAAGLLFCRFLQALGVCATAVIWQALVVDRYGSENAHKVFAVVMPLVALSPALAPIIGAWLIGHYPWRAIFLVLTAITFALIVFTALLKNKNKQSAKSNARRIKLPLADILRSRVFIGNVMMYSSSSAAFFCWLGGSPFILTKMGYGADVIGLSFLPQTIAFLIGGYGCRILVNYFDKKTVLTAFVVLFCVSLVALFGIAVVGNPALSMLLGVFSLMAMANAAIFPLVVANALAIFPNNTGKASALFNAIQLTGCFIATLLVSVLVQNPLIGTTSMMLCMVPMKLLGYYVAHRGKKCATSEDKLVA</sequence>
<feature type="domain" description="Major facilitator superfamily (MFS) profile" evidence="9">
    <location>
        <begin position="9"/>
        <end position="400"/>
    </location>
</feature>
<dbReference type="GO" id="GO:1990961">
    <property type="term" value="P:xenobiotic detoxification by transmembrane export across the plasma membrane"/>
    <property type="evidence" value="ECO:0007669"/>
    <property type="project" value="InterPro"/>
</dbReference>
<feature type="transmembrane region" description="Helical" evidence="8">
    <location>
        <begin position="75"/>
        <end position="92"/>
    </location>
</feature>
<feature type="transmembrane region" description="Helical" evidence="8">
    <location>
        <begin position="98"/>
        <end position="121"/>
    </location>
</feature>
<evidence type="ECO:0000313" key="11">
    <source>
        <dbReference type="Proteomes" id="UP000251313"/>
    </source>
</evidence>
<dbReference type="Gene3D" id="1.20.1720.10">
    <property type="entry name" value="Multidrug resistance protein D"/>
    <property type="match status" value="1"/>
</dbReference>
<feature type="transmembrane region" description="Helical" evidence="8">
    <location>
        <begin position="339"/>
        <end position="359"/>
    </location>
</feature>
<evidence type="ECO:0000256" key="8">
    <source>
        <dbReference type="RuleBase" id="RU365088"/>
    </source>
</evidence>
<keyword evidence="8" id="KW-0997">Cell inner membrane</keyword>
<dbReference type="InterPro" id="IPR050189">
    <property type="entry name" value="MFS_Efflux_Transporters"/>
</dbReference>
<evidence type="ECO:0000313" key="10">
    <source>
        <dbReference type="EMBL" id="SQA60999.1"/>
    </source>
</evidence>
<dbReference type="NCBIfam" id="TIGR00710">
    <property type="entry name" value="efflux_Bcr_CflA"/>
    <property type="match status" value="1"/>
</dbReference>
<dbReference type="Proteomes" id="UP000251313">
    <property type="component" value="Unassembled WGS sequence"/>
</dbReference>
<feature type="transmembrane region" description="Helical" evidence="8">
    <location>
        <begin position="214"/>
        <end position="234"/>
    </location>
</feature>
<comment type="subcellular location">
    <subcellularLocation>
        <location evidence="8">Cell inner membrane</location>
        <topology evidence="8">Multi-pass membrane protein</topology>
    </subcellularLocation>
    <subcellularLocation>
        <location evidence="1">Cell membrane</location>
        <topology evidence="1">Multi-pass membrane protein</topology>
    </subcellularLocation>
</comment>